<dbReference type="InterPro" id="IPR050651">
    <property type="entry name" value="Plant_Cytochrome_P450_Monoox"/>
</dbReference>
<keyword evidence="5" id="KW-0408">Iron</keyword>
<evidence type="ECO:0000256" key="3">
    <source>
        <dbReference type="ARBA" id="ARBA00022723"/>
    </source>
</evidence>
<dbReference type="EMBL" id="JBBPBM010000105">
    <property type="protein sequence ID" value="KAK8507874.1"/>
    <property type="molecule type" value="Genomic_DNA"/>
</dbReference>
<keyword evidence="3" id="KW-0479">Metal-binding</keyword>
<dbReference type="Proteomes" id="UP001472677">
    <property type="component" value="Unassembled WGS sequence"/>
</dbReference>
<keyword evidence="8" id="KW-1185">Reference proteome</keyword>
<organism evidence="7 8">
    <name type="scientific">Hibiscus sabdariffa</name>
    <name type="common">roselle</name>
    <dbReference type="NCBI Taxonomy" id="183260"/>
    <lineage>
        <taxon>Eukaryota</taxon>
        <taxon>Viridiplantae</taxon>
        <taxon>Streptophyta</taxon>
        <taxon>Embryophyta</taxon>
        <taxon>Tracheophyta</taxon>
        <taxon>Spermatophyta</taxon>
        <taxon>Magnoliopsida</taxon>
        <taxon>eudicotyledons</taxon>
        <taxon>Gunneridae</taxon>
        <taxon>Pentapetalae</taxon>
        <taxon>rosids</taxon>
        <taxon>malvids</taxon>
        <taxon>Malvales</taxon>
        <taxon>Malvaceae</taxon>
        <taxon>Malvoideae</taxon>
        <taxon>Hibiscus</taxon>
    </lineage>
</organism>
<comment type="caution">
    <text evidence="7">The sequence shown here is derived from an EMBL/GenBank/DDBJ whole genome shotgun (WGS) entry which is preliminary data.</text>
</comment>
<dbReference type="InterPro" id="IPR036396">
    <property type="entry name" value="Cyt_P450_sf"/>
</dbReference>
<dbReference type="PANTHER" id="PTHR47947:SF13">
    <property type="entry name" value="CYTOCHROME P450, FAMILY 81, SUBFAMILY K, POLYPEPTIDE 1-RELATED"/>
    <property type="match status" value="1"/>
</dbReference>
<reference evidence="7 8" key="1">
    <citation type="journal article" date="2024" name="G3 (Bethesda)">
        <title>Genome assembly of Hibiscus sabdariffa L. provides insights into metabolisms of medicinal natural products.</title>
        <authorList>
            <person name="Kim T."/>
        </authorList>
    </citation>
    <scope>NUCLEOTIDE SEQUENCE [LARGE SCALE GENOMIC DNA]</scope>
    <source>
        <strain evidence="7">TK-2024</strain>
        <tissue evidence="7">Old leaves</tissue>
    </source>
</reference>
<evidence type="ECO:0000256" key="2">
    <source>
        <dbReference type="ARBA" id="ARBA00022617"/>
    </source>
</evidence>
<evidence type="ECO:0000313" key="7">
    <source>
        <dbReference type="EMBL" id="KAK8507874.1"/>
    </source>
</evidence>
<dbReference type="SUPFAM" id="SSF48264">
    <property type="entry name" value="Cytochrome P450"/>
    <property type="match status" value="1"/>
</dbReference>
<sequence>MFIAGTETTTITMEWTMSLLLNHPEVMEEVRAEIVSHVGNEHLLNDSDLAKLSYLHCVYAQVISSGTGSVASLLV</sequence>
<evidence type="ECO:0000256" key="5">
    <source>
        <dbReference type="ARBA" id="ARBA00023004"/>
    </source>
</evidence>
<evidence type="ECO:0000256" key="4">
    <source>
        <dbReference type="ARBA" id="ARBA00023002"/>
    </source>
</evidence>
<gene>
    <name evidence="7" type="ORF">V6N12_074438</name>
</gene>
<keyword evidence="4" id="KW-0560">Oxidoreductase</keyword>
<evidence type="ECO:0000313" key="8">
    <source>
        <dbReference type="Proteomes" id="UP001472677"/>
    </source>
</evidence>
<dbReference type="InterPro" id="IPR001128">
    <property type="entry name" value="Cyt_P450"/>
</dbReference>
<evidence type="ECO:0000256" key="6">
    <source>
        <dbReference type="ARBA" id="ARBA00023033"/>
    </source>
</evidence>
<evidence type="ECO:0000256" key="1">
    <source>
        <dbReference type="ARBA" id="ARBA00010617"/>
    </source>
</evidence>
<accession>A0ABR2BL64</accession>
<dbReference type="Gene3D" id="1.10.630.10">
    <property type="entry name" value="Cytochrome P450"/>
    <property type="match status" value="1"/>
</dbReference>
<comment type="similarity">
    <text evidence="1">Belongs to the cytochrome P450 family.</text>
</comment>
<proteinExistence type="inferred from homology"/>
<keyword evidence="6" id="KW-0503">Monooxygenase</keyword>
<dbReference type="PANTHER" id="PTHR47947">
    <property type="entry name" value="CYTOCHROME P450 82C3-RELATED"/>
    <property type="match status" value="1"/>
</dbReference>
<evidence type="ECO:0008006" key="9">
    <source>
        <dbReference type="Google" id="ProtNLM"/>
    </source>
</evidence>
<dbReference type="Pfam" id="PF00067">
    <property type="entry name" value="p450"/>
    <property type="match status" value="1"/>
</dbReference>
<protein>
    <recommendedName>
        <fullName evidence="9">Cytochrome P450</fullName>
    </recommendedName>
</protein>
<name>A0ABR2BL64_9ROSI</name>
<keyword evidence="2" id="KW-0349">Heme</keyword>